<protein>
    <submittedName>
        <fullName evidence="1">Uncharacterized protein</fullName>
    </submittedName>
</protein>
<organism evidence="1 2">
    <name type="scientific">Neisseria mucosa (strain ATCC 25996 / DSM 4631 / NCTC 10774 / M26)</name>
    <dbReference type="NCBI Taxonomy" id="546266"/>
    <lineage>
        <taxon>Bacteria</taxon>
        <taxon>Pseudomonadati</taxon>
        <taxon>Pseudomonadota</taxon>
        <taxon>Betaproteobacteria</taxon>
        <taxon>Neisseriales</taxon>
        <taxon>Neisseriaceae</taxon>
        <taxon>Neisseria</taxon>
    </lineage>
</organism>
<evidence type="ECO:0000313" key="1">
    <source>
        <dbReference type="EMBL" id="EFC87542.1"/>
    </source>
</evidence>
<dbReference type="AlphaFoldDB" id="D2ZZH1"/>
<name>D2ZZH1_NEIM2</name>
<evidence type="ECO:0000313" key="2">
    <source>
        <dbReference type="Proteomes" id="UP000003344"/>
    </source>
</evidence>
<dbReference type="EMBL" id="ACDX02000018">
    <property type="protein sequence ID" value="EFC87542.1"/>
    <property type="molecule type" value="Genomic_DNA"/>
</dbReference>
<dbReference type="Proteomes" id="UP000003344">
    <property type="component" value="Unassembled WGS sequence"/>
</dbReference>
<dbReference type="RefSeq" id="WP_003744175.1">
    <property type="nucleotide sequence ID" value="NZ_ACDX02000018.1"/>
</dbReference>
<gene>
    <name evidence="1" type="ORF">NEIMUCOT_06047</name>
</gene>
<reference evidence="1 2" key="1">
    <citation type="submission" date="2009-10" db="EMBL/GenBank/DDBJ databases">
        <authorList>
            <person name="Weinstock G."/>
            <person name="Sodergren E."/>
            <person name="Clifton S."/>
            <person name="Fulton L."/>
            <person name="Fulton B."/>
            <person name="Courtney L."/>
            <person name="Fronick C."/>
            <person name="Harrison M."/>
            <person name="Strong C."/>
            <person name="Farmer C."/>
            <person name="Delahaunty K."/>
            <person name="Markovic C."/>
            <person name="Hall O."/>
            <person name="Minx P."/>
            <person name="Tomlinson C."/>
            <person name="Mitreva M."/>
            <person name="Nelson J."/>
            <person name="Hou S."/>
            <person name="Wollam A."/>
            <person name="Pepin K.H."/>
            <person name="Johnson M."/>
            <person name="Bhonagiri V."/>
            <person name="Nash W.E."/>
            <person name="Warren W."/>
            <person name="Chinwalla A."/>
            <person name="Mardis E.R."/>
            <person name="Wilson R.K."/>
        </authorList>
    </citation>
    <scope>NUCLEOTIDE SEQUENCE [LARGE SCALE GENOMIC DNA]</scope>
    <source>
        <strain evidence="2">ATCC 25996 / DSM 4631 / NCTC 10774 / M26</strain>
    </source>
</reference>
<sequence length="83" mass="8886">MQSSNSIQIQDVQSASEQGFCAVVHEPTAYLADIDVHSCTARRLGIYPSHAAAVAACRSFIASLSDDLKAWAAFSVTTAEQIR</sequence>
<accession>D2ZZH1</accession>
<comment type="caution">
    <text evidence="1">The sequence shown here is derived from an EMBL/GenBank/DDBJ whole genome shotgun (WGS) entry which is preliminary data.</text>
</comment>
<proteinExistence type="predicted"/>